<dbReference type="eggNOG" id="arCOG06088">
    <property type="taxonomic scope" value="Archaea"/>
</dbReference>
<dbReference type="GeneID" id="11138727"/>
<accession>G0EHP4</accession>
<dbReference type="RefSeq" id="WP_014027074.1">
    <property type="nucleotide sequence ID" value="NC_015931.1"/>
</dbReference>
<reference evidence="1 2" key="1">
    <citation type="journal article" date="2011" name="Stand. Genomic Sci.">
        <title>Complete genome sequence of the hyperthermophilic chemolithoautotroph Pyrolobus fumarii type strain (1A).</title>
        <authorList>
            <person name="Anderson I."/>
            <person name="Goker M."/>
            <person name="Nolan M."/>
            <person name="Lucas S."/>
            <person name="Hammon N."/>
            <person name="Deshpande S."/>
            <person name="Cheng J.F."/>
            <person name="Tapia R."/>
            <person name="Han C."/>
            <person name="Goodwin L."/>
            <person name="Pitluck S."/>
            <person name="Huntemann M."/>
            <person name="Liolios K."/>
            <person name="Ivanova N."/>
            <person name="Pagani I."/>
            <person name="Mavromatis K."/>
            <person name="Ovchinikova G."/>
            <person name="Pati A."/>
            <person name="Chen A."/>
            <person name="Palaniappan K."/>
            <person name="Land M."/>
            <person name="Hauser L."/>
            <person name="Brambilla E.M."/>
            <person name="Huber H."/>
            <person name="Yasawong M."/>
            <person name="Rohde M."/>
            <person name="Spring S."/>
            <person name="Abt B."/>
            <person name="Sikorski J."/>
            <person name="Wirth R."/>
            <person name="Detter J.C."/>
            <person name="Woyke T."/>
            <person name="Bristow J."/>
            <person name="Eisen J.A."/>
            <person name="Markowitz V."/>
            <person name="Hugenholtz P."/>
            <person name="Kyrpides N.C."/>
            <person name="Klenk H.P."/>
            <person name="Lapidus A."/>
        </authorList>
    </citation>
    <scope>NUCLEOTIDE SEQUENCE [LARGE SCALE GENOMIC DNA]</scope>
    <source>
        <strain evidence="2">DSM 11204 / 1A</strain>
    </source>
</reference>
<dbReference type="KEGG" id="pfm:Pyrfu_1540"/>
<keyword evidence="2" id="KW-1185">Reference proteome</keyword>
<organism evidence="1 2">
    <name type="scientific">Pyrolobus fumarii (strain DSM 11204 / 1A)</name>
    <dbReference type="NCBI Taxonomy" id="694429"/>
    <lineage>
        <taxon>Archaea</taxon>
        <taxon>Thermoproteota</taxon>
        <taxon>Thermoprotei</taxon>
        <taxon>Desulfurococcales</taxon>
        <taxon>Pyrodictiaceae</taxon>
        <taxon>Pyrolobus</taxon>
    </lineage>
</organism>
<dbReference type="Proteomes" id="UP000001037">
    <property type="component" value="Chromosome"/>
</dbReference>
<sequence length="75" mass="8907">MEQRVLCPRCGGNMTYFIEVEGGNSKRVHYYYKCVVCGYKLDDLVLVVRRKDRRIEIEALEPQRQLVYPINVVRK</sequence>
<evidence type="ECO:0000313" key="2">
    <source>
        <dbReference type="Proteomes" id="UP000001037"/>
    </source>
</evidence>
<dbReference type="Gene3D" id="2.20.25.10">
    <property type="match status" value="1"/>
</dbReference>
<proteinExistence type="predicted"/>
<dbReference type="HOGENOM" id="CLU_2662507_0_0_2"/>
<gene>
    <name evidence="1" type="ordered locus">Pyrfu_1540</name>
</gene>
<dbReference type="STRING" id="694429.Pyrfu_1540"/>
<dbReference type="OrthoDB" id="7926at2157"/>
<dbReference type="InParanoid" id="G0EHP4"/>
<protein>
    <submittedName>
        <fullName evidence="1">Uncharacterized protein</fullName>
    </submittedName>
</protein>
<evidence type="ECO:0000313" key="1">
    <source>
        <dbReference type="EMBL" id="AEM39397.1"/>
    </source>
</evidence>
<dbReference type="EMBL" id="CP002838">
    <property type="protein sequence ID" value="AEM39397.1"/>
    <property type="molecule type" value="Genomic_DNA"/>
</dbReference>
<name>G0EHP4_PYRF1</name>
<dbReference type="AlphaFoldDB" id="G0EHP4"/>